<name>A0A843WWV0_COLES</name>
<protein>
    <submittedName>
        <fullName evidence="1">Uncharacterized protein</fullName>
    </submittedName>
</protein>
<dbReference type="AlphaFoldDB" id="A0A843WWV0"/>
<reference evidence="1" key="1">
    <citation type="submission" date="2017-07" db="EMBL/GenBank/DDBJ databases">
        <title>Taro Niue Genome Assembly and Annotation.</title>
        <authorList>
            <person name="Atibalentja N."/>
            <person name="Keating K."/>
            <person name="Fields C.J."/>
        </authorList>
    </citation>
    <scope>NUCLEOTIDE SEQUENCE</scope>
    <source>
        <strain evidence="1">Niue_2</strain>
        <tissue evidence="1">Leaf</tissue>
    </source>
</reference>
<dbReference type="OrthoDB" id="692882at2759"/>
<accession>A0A843WWV0</accession>
<evidence type="ECO:0000313" key="2">
    <source>
        <dbReference type="Proteomes" id="UP000652761"/>
    </source>
</evidence>
<gene>
    <name evidence="1" type="ORF">Taro_041797</name>
</gene>
<evidence type="ECO:0000313" key="1">
    <source>
        <dbReference type="EMBL" id="MQM08935.1"/>
    </source>
</evidence>
<dbReference type="PANTHER" id="PTHR46371">
    <property type="entry name" value="OS04G0464100 PROTEIN"/>
    <property type="match status" value="1"/>
</dbReference>
<dbReference type="Proteomes" id="UP000652761">
    <property type="component" value="Unassembled WGS sequence"/>
</dbReference>
<dbReference type="InterPro" id="IPR044296">
    <property type="entry name" value="HIPP46"/>
</dbReference>
<keyword evidence="2" id="KW-1185">Reference proteome</keyword>
<dbReference type="Gene3D" id="3.30.70.100">
    <property type="match status" value="1"/>
</dbReference>
<dbReference type="EMBL" id="NMUH01004245">
    <property type="protein sequence ID" value="MQM08935.1"/>
    <property type="molecule type" value="Genomic_DNA"/>
</dbReference>
<sequence length="127" mass="14023">MKQKVAIRLQMDDEKKRRKAMKLVARLAGLSSASIEGPQKDRMVVVGEGLDSVALTRLLRKNMGFAELISVATMRKDEEEERRSGSTPAVGWSAYGGGGAAYPTPVQYYYVNQPRDGYTEDPSCCTM</sequence>
<comment type="caution">
    <text evidence="1">The sequence shown here is derived from an EMBL/GenBank/DDBJ whole genome shotgun (WGS) entry which is preliminary data.</text>
</comment>
<proteinExistence type="predicted"/>
<organism evidence="1 2">
    <name type="scientific">Colocasia esculenta</name>
    <name type="common">Wild taro</name>
    <name type="synonym">Arum esculentum</name>
    <dbReference type="NCBI Taxonomy" id="4460"/>
    <lineage>
        <taxon>Eukaryota</taxon>
        <taxon>Viridiplantae</taxon>
        <taxon>Streptophyta</taxon>
        <taxon>Embryophyta</taxon>
        <taxon>Tracheophyta</taxon>
        <taxon>Spermatophyta</taxon>
        <taxon>Magnoliopsida</taxon>
        <taxon>Liliopsida</taxon>
        <taxon>Araceae</taxon>
        <taxon>Aroideae</taxon>
        <taxon>Colocasieae</taxon>
        <taxon>Colocasia</taxon>
    </lineage>
</organism>